<evidence type="ECO:0000313" key="2">
    <source>
        <dbReference type="EMBL" id="RYL98520.1"/>
    </source>
</evidence>
<protein>
    <submittedName>
        <fullName evidence="2">Methyltransferase domain-containing protein</fullName>
    </submittedName>
</protein>
<dbReference type="Gene3D" id="3.40.50.150">
    <property type="entry name" value="Vaccinia Virus protein VP39"/>
    <property type="match status" value="1"/>
</dbReference>
<proteinExistence type="predicted"/>
<dbReference type="GO" id="GO:0032259">
    <property type="term" value="P:methylation"/>
    <property type="evidence" value="ECO:0007669"/>
    <property type="project" value="UniProtKB-KW"/>
</dbReference>
<comment type="caution">
    <text evidence="2">The sequence shown here is derived from an EMBL/GenBank/DDBJ whole genome shotgun (WGS) entry which is preliminary data.</text>
</comment>
<dbReference type="PANTHER" id="PTHR43591:SF24">
    <property type="entry name" value="2-METHOXY-6-POLYPRENYL-1,4-BENZOQUINOL METHYLASE, MITOCHONDRIAL"/>
    <property type="match status" value="1"/>
</dbReference>
<evidence type="ECO:0000259" key="1">
    <source>
        <dbReference type="Pfam" id="PF08241"/>
    </source>
</evidence>
<organism evidence="2 3">
    <name type="scientific">Sphingobium indicum</name>
    <dbReference type="NCBI Taxonomy" id="332055"/>
    <lineage>
        <taxon>Bacteria</taxon>
        <taxon>Pseudomonadati</taxon>
        <taxon>Pseudomonadota</taxon>
        <taxon>Alphaproteobacteria</taxon>
        <taxon>Sphingomonadales</taxon>
        <taxon>Sphingomonadaceae</taxon>
        <taxon>Sphingobium</taxon>
    </lineage>
</organism>
<dbReference type="RefSeq" id="WP_037511298.1">
    <property type="nucleotide sequence ID" value="NZ_JACBZE010000009.1"/>
</dbReference>
<keyword evidence="2" id="KW-0489">Methyltransferase</keyword>
<dbReference type="PANTHER" id="PTHR43591">
    <property type="entry name" value="METHYLTRANSFERASE"/>
    <property type="match status" value="1"/>
</dbReference>
<dbReference type="GO" id="GO:0008757">
    <property type="term" value="F:S-adenosylmethionine-dependent methyltransferase activity"/>
    <property type="evidence" value="ECO:0007669"/>
    <property type="project" value="InterPro"/>
</dbReference>
<accession>A0A4Q4IYM5</accession>
<evidence type="ECO:0000313" key="3">
    <source>
        <dbReference type="Proteomes" id="UP000292734"/>
    </source>
</evidence>
<gene>
    <name evidence="2" type="ORF">EWH08_16820</name>
</gene>
<dbReference type="InterPro" id="IPR013216">
    <property type="entry name" value="Methyltransf_11"/>
</dbReference>
<dbReference type="InterPro" id="IPR029063">
    <property type="entry name" value="SAM-dependent_MTases_sf"/>
</dbReference>
<dbReference type="EMBL" id="SEOM01000008">
    <property type="protein sequence ID" value="RYL98520.1"/>
    <property type="molecule type" value="Genomic_DNA"/>
</dbReference>
<keyword evidence="2" id="KW-0808">Transferase</keyword>
<sequence>MTGLLPPPDLETGSVQYARRFAGPSGAYLLDIQDRGLRDLVDDGPPLHQSALDVGGGHGQLVGGLLDMGIQTTVLGSTADCAEQLLQGADAGRVDYVTGDLLALPFPDGRFDLVTSIRLLAHIDDPDRLIDELCRVARYSVIVDYPTLMGANALSAATFPIKRLIEKDTRTYRSFWPARIEQAFRRNGFAPRRRFKQFSAPMGLHRLAGKPVRMVEEGLRRIGVTSLIGNPVLQRFDRERKA</sequence>
<dbReference type="Proteomes" id="UP000292734">
    <property type="component" value="Unassembled WGS sequence"/>
</dbReference>
<dbReference type="AlphaFoldDB" id="A0A4Q4IYM5"/>
<dbReference type="SUPFAM" id="SSF53335">
    <property type="entry name" value="S-adenosyl-L-methionine-dependent methyltransferases"/>
    <property type="match status" value="1"/>
</dbReference>
<name>A0A4Q4IYM5_9SPHN</name>
<dbReference type="Pfam" id="PF08241">
    <property type="entry name" value="Methyltransf_11"/>
    <property type="match status" value="1"/>
</dbReference>
<reference evidence="2 3" key="1">
    <citation type="submission" date="2019-02" db="EMBL/GenBank/DDBJ databases">
        <authorList>
            <person name="Feng G."/>
        </authorList>
    </citation>
    <scope>NUCLEOTIDE SEQUENCE [LARGE SCALE GENOMIC DNA]</scope>
    <source>
        <strain evidence="2 3">DSM 26779</strain>
    </source>
</reference>
<feature type="domain" description="Methyltransferase type 11" evidence="1">
    <location>
        <begin position="52"/>
        <end position="138"/>
    </location>
</feature>